<dbReference type="SMART" id="SM00863">
    <property type="entry name" value="tRNA_SAD"/>
    <property type="match status" value="1"/>
</dbReference>
<evidence type="ECO:0000256" key="5">
    <source>
        <dbReference type="ARBA" id="ARBA00022723"/>
    </source>
</evidence>
<dbReference type="Pfam" id="PF01411">
    <property type="entry name" value="tRNA-synt_2c"/>
    <property type="match status" value="1"/>
</dbReference>
<dbReference type="FunFam" id="3.30.54.20:FF:000001">
    <property type="entry name" value="Alanine--tRNA ligase"/>
    <property type="match status" value="1"/>
</dbReference>
<dbReference type="InterPro" id="IPR012947">
    <property type="entry name" value="tRNA_SAD"/>
</dbReference>
<dbReference type="Pfam" id="PF07973">
    <property type="entry name" value="tRNA_SAD"/>
    <property type="match status" value="1"/>
</dbReference>
<evidence type="ECO:0000256" key="2">
    <source>
        <dbReference type="ARBA" id="ARBA00022490"/>
    </source>
</evidence>
<dbReference type="GO" id="GO:0002161">
    <property type="term" value="F:aminoacyl-tRNA deacylase activity"/>
    <property type="evidence" value="ECO:0007669"/>
    <property type="project" value="TreeGrafter"/>
</dbReference>
<accession>A0A133ZV88</accession>
<dbReference type="GO" id="GO:0005524">
    <property type="term" value="F:ATP binding"/>
    <property type="evidence" value="ECO:0007669"/>
    <property type="project" value="UniProtKB-UniRule"/>
</dbReference>
<gene>
    <name evidence="14" type="primary">alaS</name>
    <name evidence="17" type="ORF">HMPREF3186_01171</name>
</gene>
<sequence>MKGEKLMKQLTSTQIRRMYLDFFVEKGHKIEPSASLVPVDDPTLLWINSGVATLKKYFDGREIPENPRITNSQKSIRTNDIENVGKTARHHTFFEMLGNFSIGDYFKNEAVPWAWEFLTSEKWLGLEKEKLSVTIHPEDTEAYDLWHNVIGLPEEKIIRIEGNFWDIGEGPSGPNTEIFYDRGEDADTWSPKEEMYPGGENDRYLEVWNVVFSQYNHNADGTYTELPAKNIDTGMGLERIVSVLQDVPTNFDTDLFIPIIREIEKLSGAKYGVNAEQDVAFKVIADHIRTVAFAIADGALPSNEGRGYILRRLLRRAVRYAKVLGLNNSFMYKLTDVVAEIMEDYYPNVKESANFVKDVILKEEDRFHETLNEGEAILNNIAKEVKDTTKVISGKDAFKLYDTFGFPIELTEEYAEELGLTIDIDGFNEEMEKQKERARSSRQEDSSMQVQSDLYNRIVGDSEFTGYTKLTDEGKLLAIVDKEDNLLENYKGEENVKVVFDKTPFYAESGGQVADRGLVLAEGFKAEVIDVKKLPDKRHIHLVKVLEGELVVGKEYKLEVNRPYRLNIEKNHTATHLLNEALRHEVGSHIKQAGSLVTDEKLRFDITHFAPLTKEEIEKVEQEVNKQIWNALEIKTEEMPIAEARKLGAQALFGEKYGDVVRVVSIGDYSIELCGGTHNANSAEVGIFKIVSESGVAAGVRRIEALTGKAAYEYLREQEETLRSVEKLTKANASNVVEKVSALQADIKKLSKEKESLQQKIANAELNNLVNNIKEVNGVNVLTSVVESENMNHLKQLVDNAKSKLENYVIAFASVNEDKVNFVVAVDKAITDKYNAGKLVNVLATVCDGRGGGRPDMAQAGAKNKDNIDKAFDELIANI</sequence>
<dbReference type="GO" id="GO:0016740">
    <property type="term" value="F:transferase activity"/>
    <property type="evidence" value="ECO:0007669"/>
    <property type="project" value="UniProtKB-ARBA"/>
</dbReference>
<keyword evidence="6 14" id="KW-0547">Nucleotide-binding</keyword>
<dbReference type="FunFam" id="3.10.310.40:FF:000001">
    <property type="entry name" value="Alanine--tRNA ligase"/>
    <property type="match status" value="1"/>
</dbReference>
<dbReference type="InterPro" id="IPR002318">
    <property type="entry name" value="Ala-tRNA-lgiase_IIc"/>
</dbReference>
<dbReference type="InterPro" id="IPR018165">
    <property type="entry name" value="Ala-tRNA-synth_IIc_core"/>
</dbReference>
<dbReference type="GO" id="GO:0008270">
    <property type="term" value="F:zinc ion binding"/>
    <property type="evidence" value="ECO:0007669"/>
    <property type="project" value="UniProtKB-UniRule"/>
</dbReference>
<dbReference type="InterPro" id="IPR050058">
    <property type="entry name" value="Ala-tRNA_ligase"/>
</dbReference>
<evidence type="ECO:0000256" key="10">
    <source>
        <dbReference type="ARBA" id="ARBA00022917"/>
    </source>
</evidence>
<dbReference type="Gene3D" id="6.10.250.550">
    <property type="match status" value="1"/>
</dbReference>
<evidence type="ECO:0000256" key="12">
    <source>
        <dbReference type="ARBA" id="ARBA00024779"/>
    </source>
</evidence>
<dbReference type="InterPro" id="IPR023033">
    <property type="entry name" value="Ala_tRNA_ligase_euk/bac"/>
</dbReference>
<evidence type="ECO:0000259" key="16">
    <source>
        <dbReference type="PROSITE" id="PS50860"/>
    </source>
</evidence>
<dbReference type="GO" id="GO:0006419">
    <property type="term" value="P:alanyl-tRNA aminoacylation"/>
    <property type="evidence" value="ECO:0007669"/>
    <property type="project" value="UniProtKB-UniRule"/>
</dbReference>
<keyword evidence="8 14" id="KW-0067">ATP-binding</keyword>
<feature type="binding site" evidence="14">
    <location>
        <position position="674"/>
    </location>
    <ligand>
        <name>Zn(2+)</name>
        <dbReference type="ChEBI" id="CHEBI:29105"/>
    </ligand>
</feature>
<dbReference type="FunFam" id="3.30.930.10:FF:000046">
    <property type="entry name" value="Alanine--tRNA ligase"/>
    <property type="match status" value="1"/>
</dbReference>
<reference evidence="18" key="1">
    <citation type="submission" date="2016-01" db="EMBL/GenBank/DDBJ databases">
        <authorList>
            <person name="Mitreva M."/>
            <person name="Pepin K.H."/>
            <person name="Mihindukulasuriya K.A."/>
            <person name="Fulton R."/>
            <person name="Fronick C."/>
            <person name="O'Laughlin M."/>
            <person name="Miner T."/>
            <person name="Herter B."/>
            <person name="Rosa B.A."/>
            <person name="Cordes M."/>
            <person name="Tomlinson C."/>
            <person name="Wollam A."/>
            <person name="Palsikar V.B."/>
            <person name="Mardis E.R."/>
            <person name="Wilson R.K."/>
        </authorList>
    </citation>
    <scope>NUCLEOTIDE SEQUENCE [LARGE SCALE GENOMIC DNA]</scope>
    <source>
        <strain evidence="18">DNF01167</strain>
    </source>
</reference>
<evidence type="ECO:0000256" key="7">
    <source>
        <dbReference type="ARBA" id="ARBA00022833"/>
    </source>
</evidence>
<dbReference type="InterPro" id="IPR045864">
    <property type="entry name" value="aa-tRNA-synth_II/BPL/LPL"/>
</dbReference>
<dbReference type="STRING" id="1379.HMPREF3186_01171"/>
<keyword evidence="4 14" id="KW-0436">Ligase</keyword>
<keyword evidence="9 14" id="KW-0694">RNA-binding</keyword>
<evidence type="ECO:0000256" key="14">
    <source>
        <dbReference type="HAMAP-Rule" id="MF_00036"/>
    </source>
</evidence>
<organism evidence="17 18">
    <name type="scientific">Gemella haemolysans</name>
    <dbReference type="NCBI Taxonomy" id="1379"/>
    <lineage>
        <taxon>Bacteria</taxon>
        <taxon>Bacillati</taxon>
        <taxon>Bacillota</taxon>
        <taxon>Bacilli</taxon>
        <taxon>Bacillales</taxon>
        <taxon>Gemellaceae</taxon>
        <taxon>Gemella</taxon>
    </lineage>
</organism>
<dbReference type="CDD" id="cd00673">
    <property type="entry name" value="AlaRS_core"/>
    <property type="match status" value="1"/>
</dbReference>
<dbReference type="InterPro" id="IPR003156">
    <property type="entry name" value="DHHA1_dom"/>
</dbReference>
<keyword evidence="11 14" id="KW-0030">Aminoacyl-tRNA synthetase</keyword>
<dbReference type="Pfam" id="PF02272">
    <property type="entry name" value="DHHA1"/>
    <property type="match status" value="1"/>
</dbReference>
<feature type="binding site" evidence="14">
    <location>
        <position position="678"/>
    </location>
    <ligand>
        <name>Zn(2+)</name>
        <dbReference type="ChEBI" id="CHEBI:29105"/>
    </ligand>
</feature>
<feature type="domain" description="Alanyl-transfer RNA synthetases family profile" evidence="16">
    <location>
        <begin position="10"/>
        <end position="717"/>
    </location>
</feature>
<evidence type="ECO:0000256" key="3">
    <source>
        <dbReference type="ARBA" id="ARBA00022555"/>
    </source>
</evidence>
<keyword evidence="15" id="KW-0175">Coiled coil</keyword>
<name>A0A133ZV88_9BACL</name>
<evidence type="ECO:0000256" key="6">
    <source>
        <dbReference type="ARBA" id="ARBA00022741"/>
    </source>
</evidence>
<evidence type="ECO:0000256" key="11">
    <source>
        <dbReference type="ARBA" id="ARBA00023146"/>
    </source>
</evidence>
<dbReference type="NCBIfam" id="TIGR00344">
    <property type="entry name" value="alaS"/>
    <property type="match status" value="1"/>
</dbReference>
<dbReference type="PANTHER" id="PTHR11777:SF9">
    <property type="entry name" value="ALANINE--TRNA LIGASE, CYTOPLASMIC"/>
    <property type="match status" value="1"/>
</dbReference>
<comment type="domain">
    <text evidence="14">Consists of three domains; the N-terminal catalytic domain, the editing domain and the C-terminal C-Ala domain. The editing domain removes incorrectly charged amino acids, while the C-Ala domain, along with tRNA(Ala), serves as a bridge to cooperatively bring together the editing and aminoacylation centers thus stimulating deacylation of misacylated tRNAs.</text>
</comment>
<dbReference type="Proteomes" id="UP000070355">
    <property type="component" value="Unassembled WGS sequence"/>
</dbReference>
<evidence type="ECO:0000256" key="15">
    <source>
        <dbReference type="SAM" id="Coils"/>
    </source>
</evidence>
<dbReference type="GO" id="GO:0004813">
    <property type="term" value="F:alanine-tRNA ligase activity"/>
    <property type="evidence" value="ECO:0007669"/>
    <property type="project" value="UniProtKB-UniRule"/>
</dbReference>
<dbReference type="GO" id="GO:0140096">
    <property type="term" value="F:catalytic activity, acting on a protein"/>
    <property type="evidence" value="ECO:0007669"/>
    <property type="project" value="UniProtKB-ARBA"/>
</dbReference>
<keyword evidence="5 14" id="KW-0479">Metal-binding</keyword>
<dbReference type="SUPFAM" id="SSF101353">
    <property type="entry name" value="Putative anticodon-binding domain of alanyl-tRNA synthetase (AlaRS)"/>
    <property type="match status" value="1"/>
</dbReference>
<dbReference type="EC" id="6.1.1.7" evidence="14"/>
<keyword evidence="7 14" id="KW-0862">Zinc</keyword>
<dbReference type="PRINTS" id="PR00980">
    <property type="entry name" value="TRNASYNTHALA"/>
</dbReference>
<evidence type="ECO:0000256" key="1">
    <source>
        <dbReference type="ARBA" id="ARBA00008226"/>
    </source>
</evidence>
<comment type="cofactor">
    <cofactor evidence="14">
        <name>Zn(2+)</name>
        <dbReference type="ChEBI" id="CHEBI:29105"/>
    </cofactor>
    <text evidence="14">Binds 1 zinc ion per subunit.</text>
</comment>
<dbReference type="PROSITE" id="PS50860">
    <property type="entry name" value="AA_TRNA_LIGASE_II_ALA"/>
    <property type="match status" value="1"/>
</dbReference>
<evidence type="ECO:0000313" key="18">
    <source>
        <dbReference type="Proteomes" id="UP000070355"/>
    </source>
</evidence>
<dbReference type="GO" id="GO:0000049">
    <property type="term" value="F:tRNA binding"/>
    <property type="evidence" value="ECO:0007669"/>
    <property type="project" value="UniProtKB-KW"/>
</dbReference>
<dbReference type="EMBL" id="LSDC01000076">
    <property type="protein sequence ID" value="KXB59353.1"/>
    <property type="molecule type" value="Genomic_DNA"/>
</dbReference>
<protein>
    <recommendedName>
        <fullName evidence="14">Alanine--tRNA ligase</fullName>
        <ecNumber evidence="14">6.1.1.7</ecNumber>
    </recommendedName>
    <alternativeName>
        <fullName evidence="14">Alanyl-tRNA synthetase</fullName>
        <shortName evidence="14">AlaRS</shortName>
    </alternativeName>
</protein>
<dbReference type="PATRIC" id="fig|1379.3.peg.1151"/>
<dbReference type="SUPFAM" id="SSF55681">
    <property type="entry name" value="Class II aaRS and biotin synthetases"/>
    <property type="match status" value="1"/>
</dbReference>
<evidence type="ECO:0000256" key="8">
    <source>
        <dbReference type="ARBA" id="ARBA00022840"/>
    </source>
</evidence>
<dbReference type="Gene3D" id="2.40.30.130">
    <property type="match status" value="1"/>
</dbReference>
<dbReference type="InterPro" id="IPR018163">
    <property type="entry name" value="Thr/Ala-tRNA-synth_IIc_edit"/>
</dbReference>
<evidence type="ECO:0000256" key="13">
    <source>
        <dbReference type="ARBA" id="ARBA00048300"/>
    </source>
</evidence>
<evidence type="ECO:0000256" key="4">
    <source>
        <dbReference type="ARBA" id="ARBA00022598"/>
    </source>
</evidence>
<comment type="similarity">
    <text evidence="1 14">Belongs to the class-II aminoacyl-tRNA synthetase family.</text>
</comment>
<comment type="subcellular location">
    <subcellularLocation>
        <location evidence="14">Cytoplasm</location>
    </subcellularLocation>
</comment>
<comment type="catalytic activity">
    <reaction evidence="13 14">
        <text>tRNA(Ala) + L-alanine + ATP = L-alanyl-tRNA(Ala) + AMP + diphosphate</text>
        <dbReference type="Rhea" id="RHEA:12540"/>
        <dbReference type="Rhea" id="RHEA-COMP:9657"/>
        <dbReference type="Rhea" id="RHEA-COMP:9923"/>
        <dbReference type="ChEBI" id="CHEBI:30616"/>
        <dbReference type="ChEBI" id="CHEBI:33019"/>
        <dbReference type="ChEBI" id="CHEBI:57972"/>
        <dbReference type="ChEBI" id="CHEBI:78442"/>
        <dbReference type="ChEBI" id="CHEBI:78497"/>
        <dbReference type="ChEBI" id="CHEBI:456215"/>
        <dbReference type="EC" id="6.1.1.7"/>
    </reaction>
</comment>
<dbReference type="PANTHER" id="PTHR11777">
    <property type="entry name" value="ALANYL-TRNA SYNTHETASE"/>
    <property type="match status" value="1"/>
</dbReference>
<comment type="function">
    <text evidence="12 14">Catalyzes the attachment of alanine to tRNA(Ala) in a two-step reaction: alanine is first activated by ATP to form Ala-AMP and then transferred to the acceptor end of tRNA(Ala). Also edits incorrectly charged Ser-tRNA(Ala) and Gly-tRNA(Ala) via its editing domain.</text>
</comment>
<dbReference type="Gene3D" id="3.30.930.10">
    <property type="entry name" value="Bira Bifunctional Protein, Domain 2"/>
    <property type="match status" value="1"/>
</dbReference>
<dbReference type="GO" id="GO:0005829">
    <property type="term" value="C:cytosol"/>
    <property type="evidence" value="ECO:0007669"/>
    <property type="project" value="TreeGrafter"/>
</dbReference>
<proteinExistence type="inferred from homology"/>
<feature type="binding site" evidence="14">
    <location>
        <position position="576"/>
    </location>
    <ligand>
        <name>Zn(2+)</name>
        <dbReference type="ChEBI" id="CHEBI:29105"/>
    </ligand>
</feature>
<dbReference type="InterPro" id="IPR009000">
    <property type="entry name" value="Transl_B-barrel_sf"/>
</dbReference>
<dbReference type="Gene3D" id="3.30.980.10">
    <property type="entry name" value="Threonyl-trna Synthetase, Chain A, domain 2"/>
    <property type="match status" value="1"/>
</dbReference>
<feature type="binding site" evidence="14">
    <location>
        <position position="572"/>
    </location>
    <ligand>
        <name>Zn(2+)</name>
        <dbReference type="ChEBI" id="CHEBI:29105"/>
    </ligand>
</feature>
<dbReference type="Gene3D" id="3.30.54.20">
    <property type="match status" value="1"/>
</dbReference>
<dbReference type="AlphaFoldDB" id="A0A133ZV88"/>
<keyword evidence="3 14" id="KW-0820">tRNA-binding</keyword>
<dbReference type="SUPFAM" id="SSF50447">
    <property type="entry name" value="Translation proteins"/>
    <property type="match status" value="1"/>
</dbReference>
<dbReference type="SUPFAM" id="SSF55186">
    <property type="entry name" value="ThrRS/AlaRS common domain"/>
    <property type="match status" value="1"/>
</dbReference>
<keyword evidence="2 14" id="KW-0963">Cytoplasm</keyword>
<dbReference type="InterPro" id="IPR018164">
    <property type="entry name" value="Ala-tRNA-synth_IIc_N"/>
</dbReference>
<dbReference type="HAMAP" id="MF_00036_B">
    <property type="entry name" value="Ala_tRNA_synth_B"/>
    <property type="match status" value="1"/>
</dbReference>
<comment type="caution">
    <text evidence="17">The sequence shown here is derived from an EMBL/GenBank/DDBJ whole genome shotgun (WGS) entry which is preliminary data.</text>
</comment>
<keyword evidence="10 14" id="KW-0648">Protein biosynthesis</keyword>
<evidence type="ECO:0000256" key="9">
    <source>
        <dbReference type="ARBA" id="ARBA00022884"/>
    </source>
</evidence>
<evidence type="ECO:0000313" key="17">
    <source>
        <dbReference type="EMBL" id="KXB59353.1"/>
    </source>
</evidence>
<feature type="coiled-coil region" evidence="15">
    <location>
        <begin position="733"/>
        <end position="767"/>
    </location>
</feature>
<dbReference type="FunFam" id="3.30.980.10:FF:000004">
    <property type="entry name" value="Alanine--tRNA ligase, cytoplasmic"/>
    <property type="match status" value="1"/>
</dbReference>
<dbReference type="InterPro" id="IPR018162">
    <property type="entry name" value="Ala-tRNA-ligase_IIc_anticod-bd"/>
</dbReference>
<dbReference type="Gene3D" id="3.10.310.40">
    <property type="match status" value="1"/>
</dbReference>